<feature type="active site" description="Charge relay system" evidence="6 7">
    <location>
        <position position="154"/>
    </location>
</feature>
<feature type="domain" description="Subtilisin-like protease fibronectin type-III" evidence="12">
    <location>
        <begin position="696"/>
        <end position="796"/>
    </location>
</feature>
<feature type="active site" description="Charge relay system" evidence="6 7">
    <location>
        <position position="571"/>
    </location>
</feature>
<dbReference type="InterPro" id="IPR045051">
    <property type="entry name" value="SBT"/>
</dbReference>
<evidence type="ECO:0000313" key="13">
    <source>
        <dbReference type="EMBL" id="KAK6932287.1"/>
    </source>
</evidence>
<keyword evidence="5 7" id="KW-0720">Serine protease</keyword>
<keyword evidence="4 7" id="KW-0378">Hydrolase</keyword>
<dbReference type="Gene3D" id="3.50.30.30">
    <property type="match status" value="1"/>
</dbReference>
<evidence type="ECO:0000256" key="7">
    <source>
        <dbReference type="PROSITE-ProRule" id="PRU01240"/>
    </source>
</evidence>
<evidence type="ECO:0000256" key="6">
    <source>
        <dbReference type="PIRSR" id="PIRSR615500-1"/>
    </source>
</evidence>
<dbReference type="AlphaFoldDB" id="A0AAN8VMM9"/>
<evidence type="ECO:0000256" key="8">
    <source>
        <dbReference type="SAM" id="SignalP"/>
    </source>
</evidence>
<dbReference type="InterPro" id="IPR037045">
    <property type="entry name" value="S8pro/Inhibitor_I9_sf"/>
</dbReference>
<dbReference type="InterPro" id="IPR041469">
    <property type="entry name" value="Subtilisin-like_FN3"/>
</dbReference>
<dbReference type="Gene3D" id="3.30.70.80">
    <property type="entry name" value="Peptidase S8 propeptide/proteinase inhibitor I9"/>
    <property type="match status" value="1"/>
</dbReference>
<evidence type="ECO:0000256" key="2">
    <source>
        <dbReference type="ARBA" id="ARBA00022670"/>
    </source>
</evidence>
<dbReference type="InterPro" id="IPR036852">
    <property type="entry name" value="Peptidase_S8/S53_dom_sf"/>
</dbReference>
<gene>
    <name evidence="13" type="ORF">RJ641_001911</name>
</gene>
<dbReference type="Gene3D" id="3.40.50.200">
    <property type="entry name" value="Peptidase S8/S53 domain"/>
    <property type="match status" value="1"/>
</dbReference>
<name>A0AAN8VMM9_9MAGN</name>
<dbReference type="InterPro" id="IPR015500">
    <property type="entry name" value="Peptidase_S8_subtilisin-rel"/>
</dbReference>
<keyword evidence="3 8" id="KW-0732">Signal</keyword>
<dbReference type="PROSITE" id="PS00138">
    <property type="entry name" value="SUBTILASE_SER"/>
    <property type="match status" value="1"/>
</dbReference>
<dbReference type="EMBL" id="JBAMMX010000010">
    <property type="protein sequence ID" value="KAK6932287.1"/>
    <property type="molecule type" value="Genomic_DNA"/>
</dbReference>
<organism evidence="13 14">
    <name type="scientific">Dillenia turbinata</name>
    <dbReference type="NCBI Taxonomy" id="194707"/>
    <lineage>
        <taxon>Eukaryota</taxon>
        <taxon>Viridiplantae</taxon>
        <taxon>Streptophyta</taxon>
        <taxon>Embryophyta</taxon>
        <taxon>Tracheophyta</taxon>
        <taxon>Spermatophyta</taxon>
        <taxon>Magnoliopsida</taxon>
        <taxon>eudicotyledons</taxon>
        <taxon>Gunneridae</taxon>
        <taxon>Pentapetalae</taxon>
        <taxon>Dilleniales</taxon>
        <taxon>Dilleniaceae</taxon>
        <taxon>Dillenia</taxon>
    </lineage>
</organism>
<dbReference type="InterPro" id="IPR023828">
    <property type="entry name" value="Peptidase_S8_Ser-AS"/>
</dbReference>
<dbReference type="GO" id="GO:0004252">
    <property type="term" value="F:serine-type endopeptidase activity"/>
    <property type="evidence" value="ECO:0007669"/>
    <property type="project" value="UniProtKB-UniRule"/>
</dbReference>
<dbReference type="FunFam" id="3.50.30.30:FF:000005">
    <property type="entry name" value="subtilisin-like protease SBT1.5"/>
    <property type="match status" value="1"/>
</dbReference>
<dbReference type="PRINTS" id="PR00723">
    <property type="entry name" value="SUBTILISIN"/>
</dbReference>
<dbReference type="CDD" id="cd02120">
    <property type="entry name" value="PA_subtilisin_like"/>
    <property type="match status" value="1"/>
</dbReference>
<keyword evidence="14" id="KW-1185">Reference proteome</keyword>
<dbReference type="GO" id="GO:0006508">
    <property type="term" value="P:proteolysis"/>
    <property type="evidence" value="ECO:0007669"/>
    <property type="project" value="UniProtKB-KW"/>
</dbReference>
<dbReference type="InterPro" id="IPR000209">
    <property type="entry name" value="Peptidase_S8/S53_dom"/>
</dbReference>
<dbReference type="InterPro" id="IPR003137">
    <property type="entry name" value="PA_domain"/>
</dbReference>
<sequence length="799" mass="86209">MKLTFFFLLLLLLLLLLLPLFATCSEKQVYVVYFGQHDGEKEANEIEETHHSYLSLVKESEAEARESLLYSYKHSINGFSALLTPEEASRLSKLEGVASVFRSRPRKYSLQTTRSWEFVGLLEEDGRAIKSIRRESDVIRKAKFGKDVIIGLLDSGIWPESKSFSDENMGPIPKSWKGICQTGPFFNSSHCNRKIIGARYYIKGWENYYGPLNSTLNDYKSPRDFDGHGTHTSSIASGRRVPNVAALGGFARGTASGGAPLARIAVYKVCWPIPGQSKAWGNTCFDEDMLAAIDDAIADGVHVLSISIGSYEPENYTVDSLAIGSLHAITKNIVVACAAGNSGPGPSTLSNPAPWIITVGASSIDRMFVAPLVLGNGMKIEGQSVTPYKLDKMYPLVFAGEVAGQKVPQSLKGQCLPGSLSPELTKGKIVLCLRGNGTRIGKGEEVKRAGGVGFVLGNSASNGAEISVDAHVLPATAVVADDAVKILAYINSTQKPMATISPARTELDSRPAPFMAAFTSRGPNIIDHDILKPDITAPGLNILAAWSEGDSVTKLENDHRIVKYNFDSGTSMATPHVAAAAALLRAIHPTWSSAAIRSAIMTTGNTLSIFLSALLFIMAKSARMTNNMGEGITDAKGKPANPFQFGSGHFEPTKAADPGLVYDASYEDYLLYLCNINVTSLAPKFKCPKVAPKTTDLNHPSLSISKIRGPVTVRRTVTNVGGGKSLYFATVKPPMGFSVVVKPSILKFNKIGEKKRFIITVKPHKDAKSMVGDNGYGFGWYTWTDGVHMVRSPMAVSLA</sequence>
<evidence type="ECO:0000313" key="14">
    <source>
        <dbReference type="Proteomes" id="UP001370490"/>
    </source>
</evidence>
<feature type="active site" description="Charge relay system" evidence="6 7">
    <location>
        <position position="228"/>
    </location>
</feature>
<reference evidence="13 14" key="1">
    <citation type="submission" date="2023-12" db="EMBL/GenBank/DDBJ databases">
        <title>A high-quality genome assembly for Dillenia turbinata (Dilleniales).</title>
        <authorList>
            <person name="Chanderbali A."/>
        </authorList>
    </citation>
    <scope>NUCLEOTIDE SEQUENCE [LARGE SCALE GENOMIC DNA]</scope>
    <source>
        <strain evidence="13">LSX21</strain>
        <tissue evidence="13">Leaf</tissue>
    </source>
</reference>
<dbReference type="Gene3D" id="2.60.40.2310">
    <property type="match status" value="1"/>
</dbReference>
<feature type="signal peptide" evidence="8">
    <location>
        <begin position="1"/>
        <end position="22"/>
    </location>
</feature>
<evidence type="ECO:0000256" key="4">
    <source>
        <dbReference type="ARBA" id="ARBA00022801"/>
    </source>
</evidence>
<proteinExistence type="inferred from homology"/>
<feature type="domain" description="Inhibitor I9" evidence="11">
    <location>
        <begin position="29"/>
        <end position="107"/>
    </location>
</feature>
<dbReference type="Pfam" id="PF17766">
    <property type="entry name" value="fn3_6"/>
    <property type="match status" value="1"/>
</dbReference>
<evidence type="ECO:0000259" key="11">
    <source>
        <dbReference type="Pfam" id="PF05922"/>
    </source>
</evidence>
<evidence type="ECO:0000259" key="12">
    <source>
        <dbReference type="Pfam" id="PF17766"/>
    </source>
</evidence>
<keyword evidence="2 7" id="KW-0645">Protease</keyword>
<dbReference type="PROSITE" id="PS51892">
    <property type="entry name" value="SUBTILASE"/>
    <property type="match status" value="1"/>
</dbReference>
<dbReference type="InterPro" id="IPR010259">
    <property type="entry name" value="S8pro/Inhibitor_I9"/>
</dbReference>
<dbReference type="InterPro" id="IPR034197">
    <property type="entry name" value="Peptidases_S8_3"/>
</dbReference>
<feature type="domain" description="Peptidase S8/S53" evidence="9">
    <location>
        <begin position="145"/>
        <end position="646"/>
    </location>
</feature>
<dbReference type="Pfam" id="PF00082">
    <property type="entry name" value="Peptidase_S8"/>
    <property type="match status" value="1"/>
</dbReference>
<dbReference type="FunFam" id="3.30.70.80:FF:000002">
    <property type="entry name" value="Subtilisin-like protease SBT5.3"/>
    <property type="match status" value="1"/>
</dbReference>
<dbReference type="FunFam" id="3.40.50.200:FF:000006">
    <property type="entry name" value="Subtilisin-like protease SBT1.5"/>
    <property type="match status" value="1"/>
</dbReference>
<accession>A0AAN8VMM9</accession>
<evidence type="ECO:0000256" key="3">
    <source>
        <dbReference type="ARBA" id="ARBA00022729"/>
    </source>
</evidence>
<evidence type="ECO:0000259" key="10">
    <source>
        <dbReference type="Pfam" id="PF02225"/>
    </source>
</evidence>
<protein>
    <submittedName>
        <fullName evidence="13">PA domain</fullName>
    </submittedName>
</protein>
<evidence type="ECO:0000256" key="5">
    <source>
        <dbReference type="ARBA" id="ARBA00022825"/>
    </source>
</evidence>
<comment type="similarity">
    <text evidence="1 7">Belongs to the peptidase S8 family.</text>
</comment>
<feature type="chain" id="PRO_5043012773" evidence="8">
    <location>
        <begin position="23"/>
        <end position="799"/>
    </location>
</feature>
<dbReference type="Pfam" id="PF05922">
    <property type="entry name" value="Inhibitor_I9"/>
    <property type="match status" value="1"/>
</dbReference>
<dbReference type="Pfam" id="PF02225">
    <property type="entry name" value="PA"/>
    <property type="match status" value="1"/>
</dbReference>
<dbReference type="CDD" id="cd04852">
    <property type="entry name" value="Peptidases_S8_3"/>
    <property type="match status" value="1"/>
</dbReference>
<feature type="domain" description="PA" evidence="10">
    <location>
        <begin position="415"/>
        <end position="484"/>
    </location>
</feature>
<dbReference type="Proteomes" id="UP001370490">
    <property type="component" value="Unassembled WGS sequence"/>
</dbReference>
<dbReference type="PANTHER" id="PTHR10795">
    <property type="entry name" value="PROPROTEIN CONVERTASE SUBTILISIN/KEXIN"/>
    <property type="match status" value="1"/>
</dbReference>
<evidence type="ECO:0000256" key="1">
    <source>
        <dbReference type="ARBA" id="ARBA00011073"/>
    </source>
</evidence>
<evidence type="ECO:0000259" key="9">
    <source>
        <dbReference type="Pfam" id="PF00082"/>
    </source>
</evidence>
<comment type="caution">
    <text evidence="13">The sequence shown here is derived from an EMBL/GenBank/DDBJ whole genome shotgun (WGS) entry which is preliminary data.</text>
</comment>
<dbReference type="SUPFAM" id="SSF52743">
    <property type="entry name" value="Subtilisin-like"/>
    <property type="match status" value="1"/>
</dbReference>